<comment type="caution">
    <text evidence="2">The sequence shown here is derived from an EMBL/GenBank/DDBJ whole genome shotgun (WGS) entry which is preliminary data.</text>
</comment>
<protein>
    <recommendedName>
        <fullName evidence="1">CSD domain-containing protein</fullName>
    </recommendedName>
</protein>
<dbReference type="AlphaFoldDB" id="A0A8J3S4Y8"/>
<sequence>MDEVTGTVVSWDGEEGWGVLASPGVPGEVWVHFSAIEALPGRYCTLNEGEEVLFTWEHAMQDGFACRAVAVTRQGTAAGPGAGEVEEDTAAYSSSLEIIFDGPHAGADTEERGGRRRP</sequence>
<evidence type="ECO:0000313" key="3">
    <source>
        <dbReference type="Proteomes" id="UP000655044"/>
    </source>
</evidence>
<dbReference type="Gene3D" id="2.40.50.140">
    <property type="entry name" value="Nucleic acid-binding proteins"/>
    <property type="match status" value="1"/>
</dbReference>
<proteinExistence type="predicted"/>
<dbReference type="InterPro" id="IPR002059">
    <property type="entry name" value="CSP_DNA-bd"/>
</dbReference>
<reference evidence="2" key="1">
    <citation type="submission" date="2021-01" db="EMBL/GenBank/DDBJ databases">
        <title>Whole genome shotgun sequence of Planobispora rosea NBRC 15558.</title>
        <authorList>
            <person name="Komaki H."/>
            <person name="Tamura T."/>
        </authorList>
    </citation>
    <scope>NUCLEOTIDE SEQUENCE</scope>
    <source>
        <strain evidence="2">NBRC 15558</strain>
    </source>
</reference>
<dbReference type="SUPFAM" id="SSF50249">
    <property type="entry name" value="Nucleic acid-binding proteins"/>
    <property type="match status" value="1"/>
</dbReference>
<organism evidence="2 3">
    <name type="scientific">Planobispora rosea</name>
    <dbReference type="NCBI Taxonomy" id="35762"/>
    <lineage>
        <taxon>Bacteria</taxon>
        <taxon>Bacillati</taxon>
        <taxon>Actinomycetota</taxon>
        <taxon>Actinomycetes</taxon>
        <taxon>Streptosporangiales</taxon>
        <taxon>Streptosporangiaceae</taxon>
        <taxon>Planobispora</taxon>
    </lineage>
</organism>
<evidence type="ECO:0000313" key="2">
    <source>
        <dbReference type="EMBL" id="GIH86894.1"/>
    </source>
</evidence>
<dbReference type="Proteomes" id="UP000655044">
    <property type="component" value="Unassembled WGS sequence"/>
</dbReference>
<dbReference type="Pfam" id="PF00313">
    <property type="entry name" value="CSD"/>
    <property type="match status" value="1"/>
</dbReference>
<keyword evidence="3" id="KW-1185">Reference proteome</keyword>
<dbReference type="EMBL" id="BOOI01000051">
    <property type="protein sequence ID" value="GIH86894.1"/>
    <property type="molecule type" value="Genomic_DNA"/>
</dbReference>
<gene>
    <name evidence="2" type="ORF">Pro02_53020</name>
</gene>
<accession>A0A8J3S4Y8</accession>
<dbReference type="PROSITE" id="PS51857">
    <property type="entry name" value="CSD_2"/>
    <property type="match status" value="1"/>
</dbReference>
<dbReference type="InterPro" id="IPR012340">
    <property type="entry name" value="NA-bd_OB-fold"/>
</dbReference>
<feature type="domain" description="CSD" evidence="1">
    <location>
        <begin position="3"/>
        <end position="73"/>
    </location>
</feature>
<evidence type="ECO:0000259" key="1">
    <source>
        <dbReference type="PROSITE" id="PS51857"/>
    </source>
</evidence>
<name>A0A8J3S4Y8_PLARO</name>
<dbReference type="RefSeq" id="WP_189243315.1">
    <property type="nucleotide sequence ID" value="NZ_BMQP01000034.1"/>
</dbReference>
<dbReference type="GO" id="GO:0003676">
    <property type="term" value="F:nucleic acid binding"/>
    <property type="evidence" value="ECO:0007669"/>
    <property type="project" value="InterPro"/>
</dbReference>